<dbReference type="Gene3D" id="3.30.300.20">
    <property type="match status" value="1"/>
</dbReference>
<proteinExistence type="predicted"/>
<reference evidence="1 2" key="1">
    <citation type="journal article" date="2023" name="Int. J. Syst. Evol. Microbiol.">
        <title>Ligilactobacillus ubinensis sp. nov., a novel species isolated from the wild ferment of a durian fruit (Durio zibethinus).</title>
        <authorList>
            <person name="Heng Y.C."/>
            <person name="Menon N."/>
            <person name="Chen B."/>
            <person name="Loo B.Z.L."/>
            <person name="Wong G.W.J."/>
            <person name="Lim A.C.H."/>
            <person name="Silvaraju S."/>
            <person name="Kittelmann S."/>
        </authorList>
    </citation>
    <scope>NUCLEOTIDE SEQUENCE [LARGE SCALE GENOMIC DNA]</scope>
    <source>
        <strain evidence="1 2">WILCCON 0076</strain>
    </source>
</reference>
<dbReference type="InterPro" id="IPR015946">
    <property type="entry name" value="KH_dom-like_a/b"/>
</dbReference>
<evidence type="ECO:0000313" key="1">
    <source>
        <dbReference type="EMBL" id="MCP0885790.1"/>
    </source>
</evidence>
<dbReference type="PANTHER" id="PTHR39624:SF2">
    <property type="entry name" value="OSMC-LIKE PROTEIN"/>
    <property type="match status" value="1"/>
</dbReference>
<dbReference type="SUPFAM" id="SSF82784">
    <property type="entry name" value="OsmC-like"/>
    <property type="match status" value="1"/>
</dbReference>
<dbReference type="InterPro" id="IPR036102">
    <property type="entry name" value="OsmC/Ohrsf"/>
</dbReference>
<keyword evidence="2" id="KW-1185">Reference proteome</keyword>
<dbReference type="Pfam" id="PF02566">
    <property type="entry name" value="OsmC"/>
    <property type="match status" value="1"/>
</dbReference>
<dbReference type="InterPro" id="IPR003718">
    <property type="entry name" value="OsmC/Ohr_fam"/>
</dbReference>
<name>A0A9X2FH71_9LACO</name>
<protein>
    <submittedName>
        <fullName evidence="1">OsmC family protein</fullName>
    </submittedName>
</protein>
<dbReference type="AlphaFoldDB" id="A0A9X2FH71"/>
<sequence>MGKYVVNSSLRNIGYQVGTQAGVHRYIMDEPTSSLGTDAGPNPVQYLIGAVNGCLAITARAVARKHKIKLEKFEIRSIGNVAKYADGTSAVDEITVNVTFKADISGTDKEEFINETLAKCTVHKTLEAGVKFTFNFEQEE</sequence>
<dbReference type="RefSeq" id="WP_253358482.1">
    <property type="nucleotide sequence ID" value="NZ_JAIULA010000001.1"/>
</dbReference>
<dbReference type="EMBL" id="JAIULA010000001">
    <property type="protein sequence ID" value="MCP0885790.1"/>
    <property type="molecule type" value="Genomic_DNA"/>
</dbReference>
<comment type="caution">
    <text evidence="1">The sequence shown here is derived from an EMBL/GenBank/DDBJ whole genome shotgun (WGS) entry which is preliminary data.</text>
</comment>
<dbReference type="PANTHER" id="PTHR39624">
    <property type="entry name" value="PROTEIN INVOLVED IN RIMO-MEDIATED BETA-METHYLTHIOLATION OF RIBOSOMAL PROTEIN S12 YCAO"/>
    <property type="match status" value="1"/>
</dbReference>
<evidence type="ECO:0000313" key="2">
    <source>
        <dbReference type="Proteomes" id="UP001139006"/>
    </source>
</evidence>
<dbReference type="Proteomes" id="UP001139006">
    <property type="component" value="Unassembled WGS sequence"/>
</dbReference>
<accession>A0A9X2FH71</accession>
<gene>
    <name evidence="1" type="ORF">LB941_00395</name>
</gene>
<organism evidence="1 2">
    <name type="scientific">Ligilactobacillus ubinensis</name>
    <dbReference type="NCBI Taxonomy" id="2876789"/>
    <lineage>
        <taxon>Bacteria</taxon>
        <taxon>Bacillati</taxon>
        <taxon>Bacillota</taxon>
        <taxon>Bacilli</taxon>
        <taxon>Lactobacillales</taxon>
        <taxon>Lactobacillaceae</taxon>
        <taxon>Ligilactobacillus</taxon>
    </lineage>
</organism>